<dbReference type="NCBIfam" id="TIGR02226">
    <property type="entry name" value="two_anch"/>
    <property type="match status" value="1"/>
</dbReference>
<dbReference type="InterPro" id="IPR024163">
    <property type="entry name" value="Aerotolerance_reg_N"/>
</dbReference>
<evidence type="ECO:0000313" key="4">
    <source>
        <dbReference type="EMBL" id="GAA5481088.1"/>
    </source>
</evidence>
<keyword evidence="1" id="KW-0472">Membrane</keyword>
<keyword evidence="1" id="KW-1133">Transmembrane helix</keyword>
<evidence type="ECO:0000256" key="1">
    <source>
        <dbReference type="SAM" id="Phobius"/>
    </source>
</evidence>
<accession>A0ABP9UHD9</accession>
<keyword evidence="5" id="KW-1185">Reference proteome</keyword>
<dbReference type="EMBL" id="BAABRI010000001">
    <property type="protein sequence ID" value="GAA5481088.1"/>
    <property type="molecule type" value="Genomic_DNA"/>
</dbReference>
<evidence type="ECO:0008006" key="6">
    <source>
        <dbReference type="Google" id="ProtNLM"/>
    </source>
</evidence>
<organism evidence="4 5">
    <name type="scientific">Haloferula sargassicola</name>
    <dbReference type="NCBI Taxonomy" id="490096"/>
    <lineage>
        <taxon>Bacteria</taxon>
        <taxon>Pseudomonadati</taxon>
        <taxon>Verrucomicrobiota</taxon>
        <taxon>Verrucomicrobiia</taxon>
        <taxon>Verrucomicrobiales</taxon>
        <taxon>Verrucomicrobiaceae</taxon>
        <taxon>Haloferula</taxon>
    </lineage>
</organism>
<proteinExistence type="predicted"/>
<feature type="domain" description="VWFA" evidence="3">
    <location>
        <begin position="94"/>
        <end position="198"/>
    </location>
</feature>
<dbReference type="RefSeq" id="WP_353565244.1">
    <property type="nucleotide sequence ID" value="NZ_BAABRI010000001.1"/>
</dbReference>
<name>A0ABP9UHD9_9BACT</name>
<reference evidence="4 5" key="1">
    <citation type="submission" date="2024-02" db="EMBL/GenBank/DDBJ databases">
        <title>Haloferula sargassicola NBRC 104335.</title>
        <authorList>
            <person name="Ichikawa N."/>
            <person name="Katano-Makiyama Y."/>
            <person name="Hidaka K."/>
        </authorList>
    </citation>
    <scope>NUCLEOTIDE SEQUENCE [LARGE SCALE GENOMIC DNA]</scope>
    <source>
        <strain evidence="4 5">NBRC 104335</strain>
    </source>
</reference>
<dbReference type="SUPFAM" id="SSF53300">
    <property type="entry name" value="vWA-like"/>
    <property type="match status" value="1"/>
</dbReference>
<dbReference type="InterPro" id="IPR002035">
    <property type="entry name" value="VWF_A"/>
</dbReference>
<feature type="transmembrane region" description="Helical" evidence="1">
    <location>
        <begin position="632"/>
        <end position="651"/>
    </location>
</feature>
<evidence type="ECO:0000259" key="3">
    <source>
        <dbReference type="Pfam" id="PF13519"/>
    </source>
</evidence>
<dbReference type="Pfam" id="PF13519">
    <property type="entry name" value="VWA_2"/>
    <property type="match status" value="1"/>
</dbReference>
<sequence length="660" mass="69828">MSVFLQHPALLGLLALAGLPLLAHLLARAKPPVYRFSNVEFLRKVVRLTSRFKRPKDWLLLALRTLALLALASAFLGPLLLSENAPLPGEKRTIVCLIDRSGSMAASAGGTSRFDAATAMAAELLESADPERANVVWIDSRPDAVFPEPGPNLDFLVSELGRVRVSSEANAIDAAFELALRQFAHSEGRRELHVFSDFQASAWEKAAPAVPDSVQVRFVPVGAGAVPNVCVASLVPLPAAPVAGRDLVVQCRLDNHSPEPRHLDLTLDAGGSRQSQPLDLPANGSAEASFRVRCGAAGLLPLTAGVDGDAFTADDQRHAVVRVRESLKMAIAGKQESPAASTLQRVAASLPWLDTVPAGGLNPPPACDLLAVVDWDGTAAHALREAASGSTAVIVFPRSMSEQSLNQLFGIDGGSPTSAGLETNDDGWEASPDSDVPAFRLFDSGEFGNPLGGRFRERARLSAAAPVLARFSDGAPAILRDRELPLLVANLSLDPAKSTWPTQSIFVPAMAEILLDLLPDHATENFEAPPGEPAIWIDPLAAGDPVFHGGDGEPLPLVSAPSGESTQWQSATPVELGLHPWSLSGQTVHYTAVNFPESESALTSMAEPPALSDGRRLEARNPTAALDAGLPLWPWLIALALLFLLAESLIAQPSLRPARS</sequence>
<dbReference type="InterPro" id="IPR036465">
    <property type="entry name" value="vWFA_dom_sf"/>
</dbReference>
<feature type="domain" description="Aerotolerance regulator N-terminal" evidence="2">
    <location>
        <begin position="4"/>
        <end position="78"/>
    </location>
</feature>
<feature type="transmembrane region" description="Helical" evidence="1">
    <location>
        <begin position="58"/>
        <end position="81"/>
    </location>
</feature>
<dbReference type="Pfam" id="PF07584">
    <property type="entry name" value="BatA"/>
    <property type="match status" value="1"/>
</dbReference>
<dbReference type="PANTHER" id="PTHR37464">
    <property type="entry name" value="BLL2463 PROTEIN"/>
    <property type="match status" value="1"/>
</dbReference>
<evidence type="ECO:0000259" key="2">
    <source>
        <dbReference type="Pfam" id="PF07584"/>
    </source>
</evidence>
<dbReference type="Proteomes" id="UP001476282">
    <property type="component" value="Unassembled WGS sequence"/>
</dbReference>
<dbReference type="PANTHER" id="PTHR37464:SF1">
    <property type="entry name" value="BLL2463 PROTEIN"/>
    <property type="match status" value="1"/>
</dbReference>
<protein>
    <recommendedName>
        <fullName evidence="6">Aerotolerance regulator N-terminal domain-containing protein</fullName>
    </recommendedName>
</protein>
<dbReference type="InterPro" id="IPR011933">
    <property type="entry name" value="Double_TM_dom"/>
</dbReference>
<keyword evidence="1" id="KW-0812">Transmembrane</keyword>
<feature type="transmembrane region" description="Helical" evidence="1">
    <location>
        <begin position="6"/>
        <end position="27"/>
    </location>
</feature>
<evidence type="ECO:0000313" key="5">
    <source>
        <dbReference type="Proteomes" id="UP001476282"/>
    </source>
</evidence>
<dbReference type="Gene3D" id="3.40.50.410">
    <property type="entry name" value="von Willebrand factor, type A domain"/>
    <property type="match status" value="1"/>
</dbReference>
<gene>
    <name evidence="4" type="ORF">Hsar01_00294</name>
</gene>
<comment type="caution">
    <text evidence="4">The sequence shown here is derived from an EMBL/GenBank/DDBJ whole genome shotgun (WGS) entry which is preliminary data.</text>
</comment>